<evidence type="ECO:0000256" key="1">
    <source>
        <dbReference type="ARBA" id="ARBA00004123"/>
    </source>
</evidence>
<feature type="region of interest" description="Disordered" evidence="5">
    <location>
        <begin position="70"/>
        <end position="94"/>
    </location>
</feature>
<accession>A0AAE0E667</accession>
<evidence type="ECO:0000259" key="6">
    <source>
        <dbReference type="Pfam" id="PF07897"/>
    </source>
</evidence>
<dbReference type="InterPro" id="IPR012463">
    <property type="entry name" value="Ninja_motif"/>
</dbReference>
<comment type="function">
    <text evidence="4">Acts as a negative regulator of abscisic acid (ABA) response.</text>
</comment>
<keyword evidence="9" id="KW-1185">Reference proteome</keyword>
<dbReference type="AlphaFoldDB" id="A0AAE0E667"/>
<evidence type="ECO:0000256" key="3">
    <source>
        <dbReference type="ARBA" id="ARBA00023242"/>
    </source>
</evidence>
<dbReference type="Pfam" id="PF16136">
    <property type="entry name" value="NLS_NINJA_AFP"/>
    <property type="match status" value="1"/>
</dbReference>
<dbReference type="Proteomes" id="UP001281410">
    <property type="component" value="Unassembled WGS sequence"/>
</dbReference>
<evidence type="ECO:0000313" key="9">
    <source>
        <dbReference type="Proteomes" id="UP001281410"/>
    </source>
</evidence>
<feature type="compositionally biased region" description="Polar residues" evidence="5">
    <location>
        <begin position="79"/>
        <end position="94"/>
    </location>
</feature>
<evidence type="ECO:0000256" key="2">
    <source>
        <dbReference type="ARBA" id="ARBA00006081"/>
    </source>
</evidence>
<dbReference type="InterPro" id="IPR031307">
    <property type="entry name" value="Ninja_fam"/>
</dbReference>
<dbReference type="GO" id="GO:0007165">
    <property type="term" value="P:signal transduction"/>
    <property type="evidence" value="ECO:0007669"/>
    <property type="project" value="InterPro"/>
</dbReference>
<dbReference type="InterPro" id="IPR032310">
    <property type="entry name" value="NLS_NINJA_AFP-like"/>
</dbReference>
<dbReference type="Pfam" id="PF16135">
    <property type="entry name" value="TDBD"/>
    <property type="match status" value="1"/>
</dbReference>
<gene>
    <name evidence="8" type="ORF">Dsin_017172</name>
</gene>
<evidence type="ECO:0000256" key="5">
    <source>
        <dbReference type="SAM" id="MobiDB-lite"/>
    </source>
</evidence>
<dbReference type="PANTHER" id="PTHR31413">
    <property type="entry name" value="AFP HOMOLOG 2"/>
    <property type="match status" value="1"/>
</dbReference>
<proteinExistence type="inferred from homology"/>
<sequence>MEKTKEIGARETQQHISMMQVSKIPRDLLHRFMNGNHLVGNKNQQQQSEEKTEKIQLSLGLSLNGRFGVDPTRDEKLSRSSSIPDFMNPTTVKEGNNNDSSAFVLPMACANLIRICSLPTETEEDWRMRKELQTFRRMQAKRKRSEKQQRNSKIAGQRSRAFGEEIDNKEEAVIGSKGAAAIIRRAGGDDGAVVEGGLPPPAIVASQGSNGSSQASGLSTISEFESQPSQAIYFDFITGLNKCSEAISTSSVQSVTKSGQKLPPHPEAATTEKTGQFVVAAMENDANRRSDAKKGVREAVMNVLDDMPCVATKGDGPNGKRIEGFLYRYSKGEEVRIVCVCHGSFLSPAEFVKHAGGGDVAHPLKHIVVNPSPLL</sequence>
<protein>
    <recommendedName>
        <fullName evidence="4">Ninja-family protein</fullName>
    </recommendedName>
    <alternativeName>
        <fullName evidence="4">ABI-binding protein</fullName>
    </alternativeName>
</protein>
<evidence type="ECO:0000259" key="7">
    <source>
        <dbReference type="Pfam" id="PF16135"/>
    </source>
</evidence>
<dbReference type="GO" id="GO:0009737">
    <property type="term" value="P:response to abscisic acid"/>
    <property type="evidence" value="ECO:0007669"/>
    <property type="project" value="TreeGrafter"/>
</dbReference>
<comment type="similarity">
    <text evidence="2 4">Belongs to the Ninja family.</text>
</comment>
<feature type="domain" description="Tify" evidence="7">
    <location>
        <begin position="336"/>
        <end position="369"/>
    </location>
</feature>
<dbReference type="InterPro" id="IPR032308">
    <property type="entry name" value="TDBD"/>
</dbReference>
<dbReference type="EMBL" id="JANJYJ010000005">
    <property type="protein sequence ID" value="KAK3212466.1"/>
    <property type="molecule type" value="Genomic_DNA"/>
</dbReference>
<comment type="subcellular location">
    <subcellularLocation>
        <location evidence="1 4">Nucleus</location>
    </subcellularLocation>
</comment>
<dbReference type="PANTHER" id="PTHR31413:SF31">
    <property type="entry name" value="NINJA-FAMILY PROTEIN AFP3"/>
    <property type="match status" value="1"/>
</dbReference>
<organism evidence="8 9">
    <name type="scientific">Dipteronia sinensis</name>
    <dbReference type="NCBI Taxonomy" id="43782"/>
    <lineage>
        <taxon>Eukaryota</taxon>
        <taxon>Viridiplantae</taxon>
        <taxon>Streptophyta</taxon>
        <taxon>Embryophyta</taxon>
        <taxon>Tracheophyta</taxon>
        <taxon>Spermatophyta</taxon>
        <taxon>Magnoliopsida</taxon>
        <taxon>eudicotyledons</taxon>
        <taxon>Gunneridae</taxon>
        <taxon>Pentapetalae</taxon>
        <taxon>rosids</taxon>
        <taxon>malvids</taxon>
        <taxon>Sapindales</taxon>
        <taxon>Sapindaceae</taxon>
        <taxon>Hippocastanoideae</taxon>
        <taxon>Acereae</taxon>
        <taxon>Dipteronia</taxon>
    </lineage>
</organism>
<keyword evidence="3 4" id="KW-0539">Nucleus</keyword>
<evidence type="ECO:0000313" key="8">
    <source>
        <dbReference type="EMBL" id="KAK3212466.1"/>
    </source>
</evidence>
<dbReference type="Pfam" id="PF07897">
    <property type="entry name" value="EAR"/>
    <property type="match status" value="1"/>
</dbReference>
<dbReference type="GO" id="GO:0005634">
    <property type="term" value="C:nucleus"/>
    <property type="evidence" value="ECO:0007669"/>
    <property type="project" value="UniProtKB-SubCell"/>
</dbReference>
<reference evidence="8" key="1">
    <citation type="journal article" date="2023" name="Plant J.">
        <title>Genome sequences and population genomics provide insights into the demographic history, inbreeding, and mutation load of two 'living fossil' tree species of Dipteronia.</title>
        <authorList>
            <person name="Feng Y."/>
            <person name="Comes H.P."/>
            <person name="Chen J."/>
            <person name="Zhu S."/>
            <person name="Lu R."/>
            <person name="Zhang X."/>
            <person name="Li P."/>
            <person name="Qiu J."/>
            <person name="Olsen K.M."/>
            <person name="Qiu Y."/>
        </authorList>
    </citation>
    <scope>NUCLEOTIDE SEQUENCE</scope>
    <source>
        <strain evidence="8">NBL</strain>
    </source>
</reference>
<name>A0AAE0E667_9ROSI</name>
<feature type="region of interest" description="Disordered" evidence="5">
    <location>
        <begin position="137"/>
        <end position="160"/>
    </location>
</feature>
<evidence type="ECO:0000256" key="4">
    <source>
        <dbReference type="RuleBase" id="RU369029"/>
    </source>
</evidence>
<dbReference type="GO" id="GO:0045892">
    <property type="term" value="P:negative regulation of DNA-templated transcription"/>
    <property type="evidence" value="ECO:0007669"/>
    <property type="project" value="TreeGrafter"/>
</dbReference>
<comment type="caution">
    <text evidence="8">The sequence shown here is derived from an EMBL/GenBank/DDBJ whole genome shotgun (WGS) entry which is preliminary data.</text>
</comment>
<feature type="domain" description="Ethylene-responsive binding factor-associated repression" evidence="6">
    <location>
        <begin position="52"/>
        <end position="85"/>
    </location>
</feature>